<sequence>MNTRYTERDVLMAKSNEVLYDKITKNIEEADLNNSLTEDAENVKKAEAVLAENGSKLPYLQNMLNETRAIRLMLHRISKFFDSQKENLSNTNKKLGRAIREELKKIYETLESAAQTSHSTVSAIKGTAPTQSK</sequence>
<evidence type="ECO:0000313" key="3">
    <source>
        <dbReference type="WBParaSite" id="jg5952"/>
    </source>
</evidence>
<accession>A0A915EJ96</accession>
<organism evidence="2 3">
    <name type="scientific">Ditylenchus dipsaci</name>
    <dbReference type="NCBI Taxonomy" id="166011"/>
    <lineage>
        <taxon>Eukaryota</taxon>
        <taxon>Metazoa</taxon>
        <taxon>Ecdysozoa</taxon>
        <taxon>Nematoda</taxon>
        <taxon>Chromadorea</taxon>
        <taxon>Rhabditida</taxon>
        <taxon>Tylenchina</taxon>
        <taxon>Tylenchomorpha</taxon>
        <taxon>Sphaerularioidea</taxon>
        <taxon>Anguinidae</taxon>
        <taxon>Anguininae</taxon>
        <taxon>Ditylenchus</taxon>
    </lineage>
</organism>
<reference evidence="3" key="1">
    <citation type="submission" date="2022-11" db="UniProtKB">
        <authorList>
            <consortium name="WormBaseParasite"/>
        </authorList>
    </citation>
    <scope>IDENTIFICATION</scope>
</reference>
<dbReference type="Proteomes" id="UP000887574">
    <property type="component" value="Unplaced"/>
</dbReference>
<keyword evidence="2" id="KW-1185">Reference proteome</keyword>
<evidence type="ECO:0000313" key="2">
    <source>
        <dbReference type="Proteomes" id="UP000887574"/>
    </source>
</evidence>
<dbReference type="AlphaFoldDB" id="A0A915EJ96"/>
<proteinExistence type="predicted"/>
<protein>
    <submittedName>
        <fullName evidence="3">Uncharacterized protein</fullName>
    </submittedName>
</protein>
<evidence type="ECO:0000256" key="1">
    <source>
        <dbReference type="SAM" id="MobiDB-lite"/>
    </source>
</evidence>
<name>A0A915EJ96_9BILA</name>
<dbReference type="WBParaSite" id="jg5952">
    <property type="protein sequence ID" value="jg5952"/>
    <property type="gene ID" value="jg5952"/>
</dbReference>
<feature type="region of interest" description="Disordered" evidence="1">
    <location>
        <begin position="114"/>
        <end position="133"/>
    </location>
</feature>